<protein>
    <submittedName>
        <fullName evidence="1">Uncharacterized protein</fullName>
    </submittedName>
</protein>
<name>A0A5J4V892_9EUKA</name>
<proteinExistence type="predicted"/>
<organism evidence="1 2">
    <name type="scientific">Streblomastix strix</name>
    <dbReference type="NCBI Taxonomy" id="222440"/>
    <lineage>
        <taxon>Eukaryota</taxon>
        <taxon>Metamonada</taxon>
        <taxon>Preaxostyla</taxon>
        <taxon>Oxymonadida</taxon>
        <taxon>Streblomastigidae</taxon>
        <taxon>Streblomastix</taxon>
    </lineage>
</organism>
<evidence type="ECO:0000313" key="2">
    <source>
        <dbReference type="Proteomes" id="UP000324800"/>
    </source>
</evidence>
<sequence length="90" mass="10482">MLDLKVEQKRSLSGVGEEFEWSRRGVRVEQVTPFQSLRKKAEIHILVSNLYYNKQLLARSPEVVVGYVGWLKRLRDTKEIDAPLSPKENQ</sequence>
<dbReference type="AlphaFoldDB" id="A0A5J4V892"/>
<gene>
    <name evidence="1" type="ORF">EZS28_025769</name>
</gene>
<dbReference type="EMBL" id="SNRW01008974">
    <property type="protein sequence ID" value="KAA6378704.1"/>
    <property type="molecule type" value="Genomic_DNA"/>
</dbReference>
<reference evidence="1 2" key="1">
    <citation type="submission" date="2019-03" db="EMBL/GenBank/DDBJ databases">
        <title>Single cell metagenomics reveals metabolic interactions within the superorganism composed of flagellate Streblomastix strix and complex community of Bacteroidetes bacteria on its surface.</title>
        <authorList>
            <person name="Treitli S.C."/>
            <person name="Kolisko M."/>
            <person name="Husnik F."/>
            <person name="Keeling P."/>
            <person name="Hampl V."/>
        </authorList>
    </citation>
    <scope>NUCLEOTIDE SEQUENCE [LARGE SCALE GENOMIC DNA]</scope>
    <source>
        <strain evidence="1">ST1C</strain>
    </source>
</reference>
<accession>A0A5J4V892</accession>
<evidence type="ECO:0000313" key="1">
    <source>
        <dbReference type="EMBL" id="KAA6378704.1"/>
    </source>
</evidence>
<dbReference type="Proteomes" id="UP000324800">
    <property type="component" value="Unassembled WGS sequence"/>
</dbReference>
<comment type="caution">
    <text evidence="1">The sequence shown here is derived from an EMBL/GenBank/DDBJ whole genome shotgun (WGS) entry which is preliminary data.</text>
</comment>